<dbReference type="Proteomes" id="UP000298763">
    <property type="component" value="Chromosome"/>
</dbReference>
<dbReference type="InterPro" id="IPR008979">
    <property type="entry name" value="Galactose-bd-like_sf"/>
</dbReference>
<dbReference type="EMBL" id="CP040017">
    <property type="protein sequence ID" value="QCP10621.1"/>
    <property type="molecule type" value="Genomic_DNA"/>
</dbReference>
<keyword evidence="4" id="KW-1185">Reference proteome</keyword>
<dbReference type="Proteomes" id="UP000584325">
    <property type="component" value="Unassembled WGS sequence"/>
</dbReference>
<gene>
    <name evidence="3" type="ORF">FCL38_09390</name>
    <name evidence="2" type="ORF">FHS02_002275</name>
</gene>
<evidence type="ECO:0000313" key="4">
    <source>
        <dbReference type="Proteomes" id="UP000298763"/>
    </source>
</evidence>
<dbReference type="CDD" id="cd03143">
    <property type="entry name" value="A4_beta-galactosidase_middle_domain"/>
    <property type="match status" value="1"/>
</dbReference>
<sequence length="939" mass="101533">MPQRHVHRSVAALASSPGRLRRSVPAAALAAALATGLAHAAPHGSATHDPTVFQRIGDVAQHLATPPADARPMMRWWWFGPAVEKNQLALEIQRMKEGGIGGVEIQAVYPMALDDPARGVKNLPFLSPEHLEALRFANEQGRAAGLRVDLTLGSGWPFGGPHIGIADAIGKMRVVAVEVPAGASGYRLPVVSEGEKIEAAFIGDGTAKEYDATRLRPLPVADAPDGRGTVAAAAAPRVAVYYIASRSGMQVKRPAVGGEGFVLDHMSRRAIDNHLKNVGEPLLKAFGDQPPYAIFSDSLESYGTDWTGDFLEQFQRRRGYDLRPYLPLVFSGQGADAPALRHDWALTQTELVEDNYLKPVTEWAHRHGTRFRSQTYGEPPASLSSFRHQDLFEGEGAQYRQFSFTRLASSAAHLYGRPVVSAETWTWLRSPAHTASPLDMKAEADRMFVQGVTQIIGHGWPYTPPNAPEPGYQLYAAAVFNHHQPWYMVMPEVSGYLARVSYLLRQGAPANQVAVLLPNDDVYAINRPGKTSLSAELPKFIKPELVQQIMDSGHNLDYVDPEAVLRVGIGRYPVLVMPNVTRLAPEVLAKLDAYVKGGGRIIAIGATPSLAPGFKDAARITAEVKRASAALFGRRGVTRIGTDLELGRALQGVLPGDVQLSNVRPGEAGNRVSFVRRKLADADIYFIANTGNEPVSASLAFRQPRRHAARLDPDSGSLTQSALAPALQLAPYESVVYVMSDAPLPGAAPEAKTGAAAVVADLSAGWQVRFPDRPPVAMDRLASWTDSEATRYFSGRAVYSRKLAVGAAQLNGKRVSIDFGTGTPLPDSGVHAHHSGMRAMYEPALRDAAVVTVNGRRAGTLWHPPYRLDVTPFLKAGDNDIDVTVANLGVNALAGRELPDFKLLRLRYGNRFELQDTDKIAPQPAGLLGPVTLVEEAVR</sequence>
<dbReference type="Gene3D" id="3.40.50.880">
    <property type="match status" value="1"/>
</dbReference>
<dbReference type="EMBL" id="JACHXS010000003">
    <property type="protein sequence ID" value="MBB3221468.1"/>
    <property type="molecule type" value="Genomic_DNA"/>
</dbReference>
<dbReference type="RefSeq" id="WP_137313500.1">
    <property type="nucleotide sequence ID" value="NZ_CP040017.1"/>
</dbReference>
<dbReference type="GO" id="GO:0016787">
    <property type="term" value="F:hydrolase activity"/>
    <property type="evidence" value="ECO:0007669"/>
    <property type="project" value="UniProtKB-KW"/>
</dbReference>
<evidence type="ECO:0000313" key="2">
    <source>
        <dbReference type="EMBL" id="MBB3221468.1"/>
    </source>
</evidence>
<proteinExistence type="predicted"/>
<protein>
    <submittedName>
        <fullName evidence="3">Glycoside hydrolase</fullName>
    </submittedName>
</protein>
<reference evidence="2 5" key="2">
    <citation type="submission" date="2020-08" db="EMBL/GenBank/DDBJ databases">
        <title>Genomic Encyclopedia of Type Strains, Phase III (KMG-III): the genomes of soil and plant-associated and newly described type strains.</title>
        <authorList>
            <person name="Whitman W."/>
        </authorList>
    </citation>
    <scope>NUCLEOTIDE SEQUENCE [LARGE SCALE GENOMIC DNA]</scope>
    <source>
        <strain evidence="2 5">CECT 7753</strain>
    </source>
</reference>
<accession>A0A4V1EDC7</accession>
<dbReference type="Pfam" id="PF17132">
    <property type="entry name" value="Glyco_hydro_106"/>
    <property type="match status" value="2"/>
</dbReference>
<name>A0A4V1EDC7_9BURK</name>
<evidence type="ECO:0000256" key="1">
    <source>
        <dbReference type="SAM" id="SignalP"/>
    </source>
</evidence>
<dbReference type="PANTHER" id="PTHR36848">
    <property type="entry name" value="DNA-BINDING PROTEIN (PUTATIVE SECRETED PROTEIN)-RELATED"/>
    <property type="match status" value="1"/>
</dbReference>
<feature type="chain" id="PRO_5044609946" evidence="1">
    <location>
        <begin position="41"/>
        <end position="939"/>
    </location>
</feature>
<dbReference type="InterPro" id="IPR053161">
    <property type="entry name" value="Ulvan_degrading_GH"/>
</dbReference>
<reference evidence="3 4" key="1">
    <citation type="submission" date="2019-05" db="EMBL/GenBank/DDBJ databases">
        <title>Draft Genome Sequences of Six Type Strains of the Genus Massilia.</title>
        <authorList>
            <person name="Miess H."/>
            <person name="Frediansyhah A."/>
            <person name="Gross H."/>
        </authorList>
    </citation>
    <scope>NUCLEOTIDE SEQUENCE [LARGE SCALE GENOMIC DNA]</scope>
    <source>
        <strain evidence="3 4">DSMZ 26121</strain>
    </source>
</reference>
<evidence type="ECO:0000313" key="3">
    <source>
        <dbReference type="EMBL" id="QCP10621.1"/>
    </source>
</evidence>
<dbReference type="SUPFAM" id="SSF49785">
    <property type="entry name" value="Galactose-binding domain-like"/>
    <property type="match status" value="1"/>
</dbReference>
<feature type="signal peptide" evidence="1">
    <location>
        <begin position="1"/>
        <end position="40"/>
    </location>
</feature>
<dbReference type="AlphaFoldDB" id="A0A4V1EDC7"/>
<keyword evidence="3" id="KW-0378">Hydrolase</keyword>
<keyword evidence="1" id="KW-0732">Signal</keyword>
<dbReference type="Gene3D" id="2.60.120.260">
    <property type="entry name" value="Galactose-binding domain-like"/>
    <property type="match status" value="1"/>
</dbReference>
<organism evidence="2 5">
    <name type="scientific">Pseudoduganella umbonata</name>
    <dbReference type="NCBI Taxonomy" id="864828"/>
    <lineage>
        <taxon>Bacteria</taxon>
        <taxon>Pseudomonadati</taxon>
        <taxon>Pseudomonadota</taxon>
        <taxon>Betaproteobacteria</taxon>
        <taxon>Burkholderiales</taxon>
        <taxon>Oxalobacteraceae</taxon>
        <taxon>Telluria group</taxon>
        <taxon>Pseudoduganella</taxon>
    </lineage>
</organism>
<dbReference type="InterPro" id="IPR029062">
    <property type="entry name" value="Class_I_gatase-like"/>
</dbReference>
<dbReference type="OrthoDB" id="9761519at2"/>
<evidence type="ECO:0000313" key="5">
    <source>
        <dbReference type="Proteomes" id="UP000584325"/>
    </source>
</evidence>
<dbReference type="PANTHER" id="PTHR36848:SF2">
    <property type="entry name" value="SECRETED PROTEIN"/>
    <property type="match status" value="1"/>
</dbReference>